<accession>A0ABN8QUA8</accession>
<protein>
    <submittedName>
        <fullName evidence="1">Uncharacterized protein</fullName>
    </submittedName>
</protein>
<comment type="caution">
    <text evidence="1">The sequence shown here is derived from an EMBL/GenBank/DDBJ whole genome shotgun (WGS) entry which is preliminary data.</text>
</comment>
<reference evidence="1 2" key="1">
    <citation type="submission" date="2022-05" db="EMBL/GenBank/DDBJ databases">
        <authorList>
            <consortium name="Genoscope - CEA"/>
            <person name="William W."/>
        </authorList>
    </citation>
    <scope>NUCLEOTIDE SEQUENCE [LARGE SCALE GENOMIC DNA]</scope>
</reference>
<name>A0ABN8QUA8_9CNID</name>
<proteinExistence type="predicted"/>
<evidence type="ECO:0000313" key="2">
    <source>
        <dbReference type="Proteomes" id="UP001159405"/>
    </source>
</evidence>
<evidence type="ECO:0000313" key="1">
    <source>
        <dbReference type="EMBL" id="CAH3169649.1"/>
    </source>
</evidence>
<organism evidence="1 2">
    <name type="scientific">Porites lobata</name>
    <dbReference type="NCBI Taxonomy" id="104759"/>
    <lineage>
        <taxon>Eukaryota</taxon>
        <taxon>Metazoa</taxon>
        <taxon>Cnidaria</taxon>
        <taxon>Anthozoa</taxon>
        <taxon>Hexacorallia</taxon>
        <taxon>Scleractinia</taxon>
        <taxon>Fungiina</taxon>
        <taxon>Poritidae</taxon>
        <taxon>Porites</taxon>
    </lineage>
</organism>
<sequence>MCPMFCFVIQLLSEPDKQDCWPVPVGADMQSLLYPSNFLPL</sequence>
<dbReference type="EMBL" id="CALNXK010000151">
    <property type="protein sequence ID" value="CAH3169649.1"/>
    <property type="molecule type" value="Genomic_DNA"/>
</dbReference>
<dbReference type="Proteomes" id="UP001159405">
    <property type="component" value="Unassembled WGS sequence"/>
</dbReference>
<gene>
    <name evidence="1" type="ORF">PLOB_00010227</name>
</gene>
<keyword evidence="2" id="KW-1185">Reference proteome</keyword>